<comment type="caution">
    <text evidence="5">The sequence shown here is derived from an EMBL/GenBank/DDBJ whole genome shotgun (WGS) entry which is preliminary data.</text>
</comment>
<comment type="similarity">
    <text evidence="1">Belongs to the class-A beta-lactamase family.</text>
</comment>
<name>A0A8K0JDD9_9HYPO</name>
<proteinExistence type="inferred from homology"/>
<dbReference type="InterPro" id="IPR050789">
    <property type="entry name" value="Diverse_Enzym_Activities"/>
</dbReference>
<protein>
    <recommendedName>
        <fullName evidence="4">Beta-lactamase-related domain-containing protein</fullName>
    </recommendedName>
</protein>
<dbReference type="InterPro" id="IPR012338">
    <property type="entry name" value="Beta-lactam/transpept-like"/>
</dbReference>
<evidence type="ECO:0000256" key="3">
    <source>
        <dbReference type="SAM" id="MobiDB-lite"/>
    </source>
</evidence>
<keyword evidence="2" id="KW-0378">Hydrolase</keyword>
<dbReference type="EMBL" id="SRPY01000017">
    <property type="protein sequence ID" value="KAG5930331.1"/>
    <property type="molecule type" value="Genomic_DNA"/>
</dbReference>
<dbReference type="InterPro" id="IPR001466">
    <property type="entry name" value="Beta-lactam-related"/>
</dbReference>
<dbReference type="Gene3D" id="3.40.710.10">
    <property type="entry name" value="DD-peptidase/beta-lactamase superfamily"/>
    <property type="match status" value="1"/>
</dbReference>
<evidence type="ECO:0000259" key="4">
    <source>
        <dbReference type="Pfam" id="PF00144"/>
    </source>
</evidence>
<dbReference type="PANTHER" id="PTHR43283">
    <property type="entry name" value="BETA-LACTAMASE-RELATED"/>
    <property type="match status" value="1"/>
</dbReference>
<feature type="domain" description="Beta-lactamase-related" evidence="4">
    <location>
        <begin position="75"/>
        <end position="329"/>
    </location>
</feature>
<keyword evidence="6" id="KW-1185">Reference proteome</keyword>
<dbReference type="PANTHER" id="PTHR43283:SF17">
    <property type="entry name" value="(LOVD), PUTATIVE (AFU_ORTHOLOGUE AFUA_5G00920)-RELATED"/>
    <property type="match status" value="1"/>
</dbReference>
<reference evidence="5" key="1">
    <citation type="journal article" date="2020" name="bioRxiv">
        <title>Whole genome comparisons of ergot fungi reveals the divergence and evolution of species within the genus Claviceps are the result of varying mechanisms driving genome evolution and host range expansion.</title>
        <authorList>
            <person name="Wyka S.A."/>
            <person name="Mondo S.J."/>
            <person name="Liu M."/>
            <person name="Dettman J."/>
            <person name="Nalam V."/>
            <person name="Broders K.D."/>
        </authorList>
    </citation>
    <scope>NUCLEOTIDE SEQUENCE</scope>
    <source>
        <strain evidence="5">CCC 489</strain>
    </source>
</reference>
<evidence type="ECO:0000256" key="1">
    <source>
        <dbReference type="ARBA" id="ARBA00009009"/>
    </source>
</evidence>
<feature type="region of interest" description="Disordered" evidence="3">
    <location>
        <begin position="23"/>
        <end position="54"/>
    </location>
</feature>
<dbReference type="OrthoDB" id="428260at2759"/>
<evidence type="ECO:0000313" key="6">
    <source>
        <dbReference type="Proteomes" id="UP000811619"/>
    </source>
</evidence>
<gene>
    <name evidence="5" type="ORF">E4U42_002072</name>
</gene>
<dbReference type="AlphaFoldDB" id="A0A8K0JDD9"/>
<dbReference type="Proteomes" id="UP000811619">
    <property type="component" value="Unassembled WGS sequence"/>
</dbReference>
<evidence type="ECO:0000313" key="5">
    <source>
        <dbReference type="EMBL" id="KAG5930331.1"/>
    </source>
</evidence>
<dbReference type="GO" id="GO:0016787">
    <property type="term" value="F:hydrolase activity"/>
    <property type="evidence" value="ECO:0007669"/>
    <property type="project" value="UniProtKB-KW"/>
</dbReference>
<organism evidence="5 6">
    <name type="scientific">Claviceps africana</name>
    <dbReference type="NCBI Taxonomy" id="83212"/>
    <lineage>
        <taxon>Eukaryota</taxon>
        <taxon>Fungi</taxon>
        <taxon>Dikarya</taxon>
        <taxon>Ascomycota</taxon>
        <taxon>Pezizomycotina</taxon>
        <taxon>Sordariomycetes</taxon>
        <taxon>Hypocreomycetidae</taxon>
        <taxon>Hypocreales</taxon>
        <taxon>Clavicipitaceae</taxon>
        <taxon>Claviceps</taxon>
    </lineage>
</organism>
<evidence type="ECO:0000256" key="2">
    <source>
        <dbReference type="ARBA" id="ARBA00022801"/>
    </source>
</evidence>
<sequence>MESYQNALKAFVDEGEAPSFAIVAKRRDGEVPDPLSGPRKGPMNDDPTGKKKKKKINIEKIGSDILHTYVGGPTPDWPDQRPVDKDTIFALASLTKLPTTVAVLQLVERKLIALDTDVTKFLPVLGRQKILTGWAADGSPILRERREPITLRQLLTHSSGCGYDWVSPKLKRFRRWQGTTAATKRATMDEWFDQPLVLEPGRGWEYGCGVDWAGRLVEQISGLDLEEYMRRHIWRPLGCSSFTFWPHAPGRRPDVVATYTERDPGTGRLGLMPKGLDINENVTECFGGHSGFCSASDFAELMLSLLANDERLLEPSSVDLMFQDQSTPESREYVQVIMDRGNFAVGDYHAGEVYTWGLGGVLIEETRDSKAPYDRRPGTLG</sequence>
<dbReference type="Pfam" id="PF00144">
    <property type="entry name" value="Beta-lactamase"/>
    <property type="match status" value="1"/>
</dbReference>
<feature type="non-terminal residue" evidence="5">
    <location>
        <position position="381"/>
    </location>
</feature>
<dbReference type="SUPFAM" id="SSF56601">
    <property type="entry name" value="beta-lactamase/transpeptidase-like"/>
    <property type="match status" value="1"/>
</dbReference>
<accession>A0A8K0JDD9</accession>